<evidence type="ECO:0000313" key="1">
    <source>
        <dbReference type="EMBL" id="RXV65409.1"/>
    </source>
</evidence>
<dbReference type="RefSeq" id="WP_129517852.1">
    <property type="nucleotide sequence ID" value="NZ_QWEX01000003.1"/>
</dbReference>
<gene>
    <name evidence="1" type="ORF">D1006_35640</name>
</gene>
<dbReference type="Proteomes" id="UP000289650">
    <property type="component" value="Unassembled WGS sequence"/>
</dbReference>
<sequence>MQSHVAPEPRVGFDLMIANAFEPVIADSLFKGVAEIVIERGLLTCAQFDEILQPTMLTLPRKPLDFN</sequence>
<dbReference type="OrthoDB" id="9971997at2"/>
<organism evidence="1 2">
    <name type="scientific">Burkholderia stabilis</name>
    <dbReference type="NCBI Taxonomy" id="95485"/>
    <lineage>
        <taxon>Bacteria</taxon>
        <taxon>Pseudomonadati</taxon>
        <taxon>Pseudomonadota</taxon>
        <taxon>Betaproteobacteria</taxon>
        <taxon>Burkholderiales</taxon>
        <taxon>Burkholderiaceae</taxon>
        <taxon>Burkholderia</taxon>
        <taxon>Burkholderia cepacia complex</taxon>
    </lineage>
</organism>
<dbReference type="AlphaFoldDB" id="A0A4Q2A829"/>
<proteinExistence type="predicted"/>
<protein>
    <submittedName>
        <fullName evidence="1">Uncharacterized protein</fullName>
    </submittedName>
</protein>
<name>A0A4Q2A829_9BURK</name>
<reference evidence="1 2" key="1">
    <citation type="submission" date="2018-08" db="EMBL/GenBank/DDBJ databases">
        <title>Mountain-cultivated ginseng endophyte, Burkholderia stabilis and its activity against ginseng root rot disease.</title>
        <authorList>
            <person name="Tapan Kumar M."/>
            <person name="Bae H."/>
            <person name="Shanmugam G."/>
            <person name="Jeon J."/>
        </authorList>
    </citation>
    <scope>NUCLEOTIDE SEQUENCE [LARGE SCALE GENOMIC DNA]</scope>
    <source>
        <strain evidence="1 2">EB159</strain>
    </source>
</reference>
<dbReference type="EMBL" id="QWEX01000003">
    <property type="protein sequence ID" value="RXV65409.1"/>
    <property type="molecule type" value="Genomic_DNA"/>
</dbReference>
<evidence type="ECO:0000313" key="2">
    <source>
        <dbReference type="Proteomes" id="UP000289650"/>
    </source>
</evidence>
<accession>A0A4Q2A829</accession>
<comment type="caution">
    <text evidence="1">The sequence shown here is derived from an EMBL/GenBank/DDBJ whole genome shotgun (WGS) entry which is preliminary data.</text>
</comment>